<dbReference type="PROSITE" id="PS51032">
    <property type="entry name" value="AP2_ERF"/>
    <property type="match status" value="1"/>
</dbReference>
<comment type="subcellular location">
    <subcellularLocation>
        <location evidence="1">Nucleus</location>
    </subcellularLocation>
</comment>
<dbReference type="GO" id="GO:0003677">
    <property type="term" value="F:DNA binding"/>
    <property type="evidence" value="ECO:0007669"/>
    <property type="project" value="UniProtKB-KW"/>
</dbReference>
<keyword evidence="5" id="KW-0010">Activator</keyword>
<reference evidence="10 11" key="1">
    <citation type="submission" date="2024-12" db="EMBL/GenBank/DDBJ databases">
        <title>The unique morphological basis and parallel evolutionary history of personate flowers in Penstemon.</title>
        <authorList>
            <person name="Depatie T.H."/>
            <person name="Wessinger C.A."/>
        </authorList>
    </citation>
    <scope>NUCLEOTIDE SEQUENCE [LARGE SCALE GENOMIC DNA]</scope>
    <source>
        <strain evidence="10">WTNN_2</strain>
        <tissue evidence="10">Leaf</tissue>
    </source>
</reference>
<evidence type="ECO:0000256" key="1">
    <source>
        <dbReference type="ARBA" id="ARBA00004123"/>
    </source>
</evidence>
<dbReference type="InterPro" id="IPR051032">
    <property type="entry name" value="AP2/ERF_TF_ERF_subfamily"/>
</dbReference>
<dbReference type="InterPro" id="IPR016177">
    <property type="entry name" value="DNA-bd_dom_sf"/>
</dbReference>
<feature type="domain" description="AP2/ERF" evidence="9">
    <location>
        <begin position="11"/>
        <end position="68"/>
    </location>
</feature>
<evidence type="ECO:0000256" key="6">
    <source>
        <dbReference type="ARBA" id="ARBA00023163"/>
    </source>
</evidence>
<dbReference type="SMART" id="SM00380">
    <property type="entry name" value="AP2"/>
    <property type="match status" value="1"/>
</dbReference>
<dbReference type="Gene3D" id="3.30.730.10">
    <property type="entry name" value="AP2/ERF domain"/>
    <property type="match status" value="1"/>
</dbReference>
<sequence>MVRPPSKTERRYKGVRMRKWGKWVAEVRQPNSRDRIWLGSYETEEEAARAYDAALFCLRGPSVVLNFPDDPPEILSAGDLSPSQIQVAASKHARRGGGGVAVAEVKEAEEENRYMFGGSGAVELGSSSFEAVGGGGGGGGGFFNTARMWNF</sequence>
<evidence type="ECO:0000313" key="10">
    <source>
        <dbReference type="EMBL" id="KAL3830058.1"/>
    </source>
</evidence>
<evidence type="ECO:0000259" key="9">
    <source>
        <dbReference type="PROSITE" id="PS51032"/>
    </source>
</evidence>
<evidence type="ECO:0000313" key="11">
    <source>
        <dbReference type="Proteomes" id="UP001634393"/>
    </source>
</evidence>
<comment type="similarity">
    <text evidence="8">Belongs to the AP2/ERF transcription factor family. ERF subfamily.</text>
</comment>
<evidence type="ECO:0000256" key="7">
    <source>
        <dbReference type="ARBA" id="ARBA00023242"/>
    </source>
</evidence>
<proteinExistence type="inferred from homology"/>
<organism evidence="10 11">
    <name type="scientific">Penstemon smallii</name>
    <dbReference type="NCBI Taxonomy" id="265156"/>
    <lineage>
        <taxon>Eukaryota</taxon>
        <taxon>Viridiplantae</taxon>
        <taxon>Streptophyta</taxon>
        <taxon>Embryophyta</taxon>
        <taxon>Tracheophyta</taxon>
        <taxon>Spermatophyta</taxon>
        <taxon>Magnoliopsida</taxon>
        <taxon>eudicotyledons</taxon>
        <taxon>Gunneridae</taxon>
        <taxon>Pentapetalae</taxon>
        <taxon>asterids</taxon>
        <taxon>lamiids</taxon>
        <taxon>Lamiales</taxon>
        <taxon>Plantaginaceae</taxon>
        <taxon>Cheloneae</taxon>
        <taxon>Penstemon</taxon>
    </lineage>
</organism>
<keyword evidence="6" id="KW-0804">Transcription</keyword>
<dbReference type="EMBL" id="JBJXBP010000005">
    <property type="protein sequence ID" value="KAL3830058.1"/>
    <property type="molecule type" value="Genomic_DNA"/>
</dbReference>
<keyword evidence="4" id="KW-0238">DNA-binding</keyword>
<dbReference type="PRINTS" id="PR00367">
    <property type="entry name" value="ETHRSPELEMNT"/>
</dbReference>
<name>A0ABD3T0Z3_9LAMI</name>
<protein>
    <recommendedName>
        <fullName evidence="9">AP2/ERF domain-containing protein</fullName>
    </recommendedName>
</protein>
<accession>A0ABD3T0Z3</accession>
<dbReference type="PANTHER" id="PTHR31985:SF312">
    <property type="entry name" value="AP2_ERF DOMAIN-CONTAINING PROTEIN"/>
    <property type="match status" value="1"/>
</dbReference>
<evidence type="ECO:0000256" key="2">
    <source>
        <dbReference type="ARBA" id="ARBA00022821"/>
    </source>
</evidence>
<keyword evidence="7" id="KW-0539">Nucleus</keyword>
<evidence type="ECO:0000256" key="3">
    <source>
        <dbReference type="ARBA" id="ARBA00023015"/>
    </source>
</evidence>
<dbReference type="Pfam" id="PF00847">
    <property type="entry name" value="AP2"/>
    <property type="match status" value="1"/>
</dbReference>
<comment type="caution">
    <text evidence="10">The sequence shown here is derived from an EMBL/GenBank/DDBJ whole genome shotgun (WGS) entry which is preliminary data.</text>
</comment>
<dbReference type="GO" id="GO:0006952">
    <property type="term" value="P:defense response"/>
    <property type="evidence" value="ECO:0007669"/>
    <property type="project" value="UniProtKB-KW"/>
</dbReference>
<dbReference type="SUPFAM" id="SSF54171">
    <property type="entry name" value="DNA-binding domain"/>
    <property type="match status" value="1"/>
</dbReference>
<keyword evidence="2" id="KW-0611">Plant defense</keyword>
<dbReference type="PANTHER" id="PTHR31985">
    <property type="entry name" value="ETHYLENE-RESPONSIVE TRANSCRIPTION FACTOR ERF042-RELATED"/>
    <property type="match status" value="1"/>
</dbReference>
<dbReference type="GO" id="GO:0005634">
    <property type="term" value="C:nucleus"/>
    <property type="evidence" value="ECO:0007669"/>
    <property type="project" value="UniProtKB-SubCell"/>
</dbReference>
<dbReference type="InterPro" id="IPR001471">
    <property type="entry name" value="AP2/ERF_dom"/>
</dbReference>
<gene>
    <name evidence="10" type="ORF">ACJIZ3_018860</name>
</gene>
<dbReference type="AlphaFoldDB" id="A0ABD3T0Z3"/>
<keyword evidence="11" id="KW-1185">Reference proteome</keyword>
<keyword evidence="3" id="KW-0805">Transcription regulation</keyword>
<dbReference type="CDD" id="cd00018">
    <property type="entry name" value="AP2"/>
    <property type="match status" value="1"/>
</dbReference>
<dbReference type="Proteomes" id="UP001634393">
    <property type="component" value="Unassembled WGS sequence"/>
</dbReference>
<dbReference type="InterPro" id="IPR036955">
    <property type="entry name" value="AP2/ERF_dom_sf"/>
</dbReference>
<evidence type="ECO:0000256" key="5">
    <source>
        <dbReference type="ARBA" id="ARBA00023159"/>
    </source>
</evidence>
<evidence type="ECO:0000256" key="4">
    <source>
        <dbReference type="ARBA" id="ARBA00023125"/>
    </source>
</evidence>
<dbReference type="FunFam" id="3.30.730.10:FF:000001">
    <property type="entry name" value="Ethylene-responsive transcription factor 2"/>
    <property type="match status" value="1"/>
</dbReference>
<evidence type="ECO:0000256" key="8">
    <source>
        <dbReference type="ARBA" id="ARBA00024343"/>
    </source>
</evidence>